<dbReference type="GO" id="GO:0016620">
    <property type="term" value="F:oxidoreductase activity, acting on the aldehyde or oxo group of donors, NAD or NADP as acceptor"/>
    <property type="evidence" value="ECO:0007669"/>
    <property type="project" value="InterPro"/>
</dbReference>
<dbReference type="FunFam" id="3.40.605.10:FF:000007">
    <property type="entry name" value="NAD/NADP-dependent betaine aldehyde dehydrogenase"/>
    <property type="match status" value="1"/>
</dbReference>
<reference evidence="6 7" key="1">
    <citation type="submission" date="2019-02" db="EMBL/GenBank/DDBJ databases">
        <title>Genomic Encyclopedia of Type Strains, Phase IV (KMG-IV): sequencing the most valuable type-strain genomes for metagenomic binning, comparative biology and taxonomic classification.</title>
        <authorList>
            <person name="Goeker M."/>
        </authorList>
    </citation>
    <scope>NUCLEOTIDE SEQUENCE [LARGE SCALE GENOMIC DNA]</scope>
    <source>
        <strain evidence="6 7">DSM 23814</strain>
    </source>
</reference>
<gene>
    <name evidence="6" type="ORF">EV681_3293</name>
</gene>
<dbReference type="InterPro" id="IPR029510">
    <property type="entry name" value="Ald_DH_CS_GLU"/>
</dbReference>
<evidence type="ECO:0000256" key="4">
    <source>
        <dbReference type="RuleBase" id="RU003345"/>
    </source>
</evidence>
<evidence type="ECO:0000256" key="2">
    <source>
        <dbReference type="ARBA" id="ARBA00023002"/>
    </source>
</evidence>
<name>A0A4Q7VFU2_9BURK</name>
<sequence>MHIFASANEINTCLSGLNLYIDLAYILLKPSIRQLIVGLLTFIGRFSFMSLISPEQPNIRHPDRFFIGGKWVNSVGNSSFDVINPSTEELFMRFSKAQPDDIDRAVGAAREAFDYGPWPRMSHAERADYLRAISSEMSKRAHELANLWTLEVGVTNHVAQAITPQIAGVFDYYANLAHTYSFEEKHAPQAGGEFGLLVREPVGVVGAIVAWNGALGLIAWKVAPALLAGCTVVIKTSFESPGSGWILAEIAEKVGLPKGVINVVAADREVSELLVRHPDVDKITFTGSSEAGKRIGSICAERVARCTLELGGKSPAIILDDYDLEKAARSISMSARLLSGQVCSSLTRLIVSRHRHDEFVDALCAAFGEIKVGDPFDATTDMGPLATDLQRNRVESYIRKGIDEGAKLVQGGTRPTYLDRGYFIEPTVFGDVDNNMIVAREEIFGPVVCVIPVKDEMNAIEIANDTVFGLNASVFTDDVHKAKEFARTLKSGTVGHNSFRTDFSIAFGGFKQSGIGREGGTEGLSPFLETKTIILDEKPTDD</sequence>
<protein>
    <submittedName>
        <fullName evidence="6">Acyl-CoA reductase-like NAD-dependent aldehyde dehydrogenase</fullName>
    </submittedName>
</protein>
<dbReference type="FunFam" id="3.40.309.10:FF:000012">
    <property type="entry name" value="Betaine aldehyde dehydrogenase"/>
    <property type="match status" value="1"/>
</dbReference>
<comment type="caution">
    <text evidence="6">The sequence shown here is derived from an EMBL/GenBank/DDBJ whole genome shotgun (WGS) entry which is preliminary data.</text>
</comment>
<dbReference type="SUPFAM" id="SSF53720">
    <property type="entry name" value="ALDH-like"/>
    <property type="match status" value="1"/>
</dbReference>
<dbReference type="InterPro" id="IPR016161">
    <property type="entry name" value="Ald_DH/histidinol_DH"/>
</dbReference>
<dbReference type="Proteomes" id="UP000293398">
    <property type="component" value="Unassembled WGS sequence"/>
</dbReference>
<dbReference type="InterPro" id="IPR016163">
    <property type="entry name" value="Ald_DH_C"/>
</dbReference>
<dbReference type="Gene3D" id="3.40.309.10">
    <property type="entry name" value="Aldehyde Dehydrogenase, Chain A, domain 2"/>
    <property type="match status" value="1"/>
</dbReference>
<dbReference type="InterPro" id="IPR016162">
    <property type="entry name" value="Ald_DH_N"/>
</dbReference>
<keyword evidence="2 4" id="KW-0560">Oxidoreductase</keyword>
<comment type="similarity">
    <text evidence="1 4">Belongs to the aldehyde dehydrogenase family.</text>
</comment>
<evidence type="ECO:0000256" key="3">
    <source>
        <dbReference type="PROSITE-ProRule" id="PRU10007"/>
    </source>
</evidence>
<dbReference type="AlphaFoldDB" id="A0A4Q7VFU2"/>
<evidence type="ECO:0000259" key="5">
    <source>
        <dbReference type="Pfam" id="PF00171"/>
    </source>
</evidence>
<evidence type="ECO:0000313" key="6">
    <source>
        <dbReference type="EMBL" id="RZT94862.1"/>
    </source>
</evidence>
<feature type="domain" description="Aldehyde dehydrogenase" evidence="5">
    <location>
        <begin position="71"/>
        <end position="533"/>
    </location>
</feature>
<proteinExistence type="inferred from homology"/>
<evidence type="ECO:0000256" key="1">
    <source>
        <dbReference type="ARBA" id="ARBA00009986"/>
    </source>
</evidence>
<dbReference type="Gene3D" id="3.40.605.10">
    <property type="entry name" value="Aldehyde Dehydrogenase, Chain A, domain 1"/>
    <property type="match status" value="1"/>
</dbReference>
<dbReference type="Pfam" id="PF00171">
    <property type="entry name" value="Aldedh"/>
    <property type="match status" value="1"/>
</dbReference>
<feature type="active site" evidence="3">
    <location>
        <position position="309"/>
    </location>
</feature>
<keyword evidence="7" id="KW-1185">Reference proteome</keyword>
<evidence type="ECO:0000313" key="7">
    <source>
        <dbReference type="Proteomes" id="UP000293398"/>
    </source>
</evidence>
<dbReference type="EMBL" id="SHKO01000002">
    <property type="protein sequence ID" value="RZT94862.1"/>
    <property type="molecule type" value="Genomic_DNA"/>
</dbReference>
<dbReference type="PANTHER" id="PTHR42804:SF1">
    <property type="entry name" value="ALDEHYDE DEHYDROGENASE-RELATED"/>
    <property type="match status" value="1"/>
</dbReference>
<organism evidence="6 7">
    <name type="scientific">Advenella incenata</name>
    <dbReference type="NCBI Taxonomy" id="267800"/>
    <lineage>
        <taxon>Bacteria</taxon>
        <taxon>Pseudomonadati</taxon>
        <taxon>Pseudomonadota</taxon>
        <taxon>Betaproteobacteria</taxon>
        <taxon>Burkholderiales</taxon>
        <taxon>Alcaligenaceae</taxon>
    </lineage>
</organism>
<dbReference type="PANTHER" id="PTHR42804">
    <property type="entry name" value="ALDEHYDE DEHYDROGENASE"/>
    <property type="match status" value="1"/>
</dbReference>
<dbReference type="InterPro" id="IPR015590">
    <property type="entry name" value="Aldehyde_DH_dom"/>
</dbReference>
<dbReference type="PROSITE" id="PS00687">
    <property type="entry name" value="ALDEHYDE_DEHYDR_GLU"/>
    <property type="match status" value="1"/>
</dbReference>
<dbReference type="CDD" id="cd07139">
    <property type="entry name" value="ALDH_AldA-Rv0768"/>
    <property type="match status" value="1"/>
</dbReference>
<accession>A0A4Q7VFU2</accession>